<dbReference type="AlphaFoldDB" id="A0A8S1RLS4"/>
<dbReference type="Proteomes" id="UP000692954">
    <property type="component" value="Unassembled WGS sequence"/>
</dbReference>
<comment type="caution">
    <text evidence="1">The sequence shown here is derived from an EMBL/GenBank/DDBJ whole genome shotgun (WGS) entry which is preliminary data.</text>
</comment>
<organism evidence="1 2">
    <name type="scientific">Paramecium sonneborni</name>
    <dbReference type="NCBI Taxonomy" id="65129"/>
    <lineage>
        <taxon>Eukaryota</taxon>
        <taxon>Sar</taxon>
        <taxon>Alveolata</taxon>
        <taxon>Ciliophora</taxon>
        <taxon>Intramacronucleata</taxon>
        <taxon>Oligohymenophorea</taxon>
        <taxon>Peniculida</taxon>
        <taxon>Parameciidae</taxon>
        <taxon>Paramecium</taxon>
    </lineage>
</organism>
<dbReference type="EMBL" id="CAJJDN010000209">
    <property type="protein sequence ID" value="CAD8129156.1"/>
    <property type="molecule type" value="Genomic_DNA"/>
</dbReference>
<proteinExistence type="predicted"/>
<keyword evidence="2" id="KW-1185">Reference proteome</keyword>
<gene>
    <name evidence="1" type="ORF">PSON_ATCC_30995.1.T2090005</name>
</gene>
<evidence type="ECO:0000313" key="1">
    <source>
        <dbReference type="EMBL" id="CAD8129156.1"/>
    </source>
</evidence>
<reference evidence="1" key="1">
    <citation type="submission" date="2021-01" db="EMBL/GenBank/DDBJ databases">
        <authorList>
            <consortium name="Genoscope - CEA"/>
            <person name="William W."/>
        </authorList>
    </citation>
    <scope>NUCLEOTIDE SEQUENCE</scope>
</reference>
<evidence type="ECO:0000313" key="2">
    <source>
        <dbReference type="Proteomes" id="UP000692954"/>
    </source>
</evidence>
<accession>A0A8S1RLS4</accession>
<protein>
    <submittedName>
        <fullName evidence="1">Uncharacterized protein</fullName>
    </submittedName>
</protein>
<name>A0A8S1RLS4_9CILI</name>
<sequence>MPAYKRTLQVQIKQDQKQGMGLIDHQWTDTFPVWKFRGGLTTIYVKNQVYTESTEILPNKNEGEQIKQTYWIIYKQFLENQYEILLSAIQPFFMVVKDIKSQNQSEYPLVVNSIIRLGRVYQLYTINLK</sequence>